<dbReference type="Gene3D" id="2.20.110.10">
    <property type="entry name" value="Histone H3 K4-specific methyltransferase SET7/9 N-terminal domain"/>
    <property type="match status" value="2"/>
</dbReference>
<sequence>MRRVEEKVSSLVKGESYENHYYINEEGKKHGEFLSYYINKDGVKDKLRMRSNYLDGKVEGRCQTYYKNGKEKCICYYKNDLLHGLYLARHENGMMALWIEYRDGRHDGRYDEWDDTGHKKYEWRYKYGNRDGICLTYEKGRLHVEDNYVDGVNVGYYIWDCDGTLLFYK</sequence>
<proteinExistence type="predicted"/>
<reference evidence="1" key="1">
    <citation type="submission" date="2017-08" db="EMBL/GenBank/DDBJ databases">
        <authorList>
            <consortium name="Urmite Genomes"/>
        </authorList>
    </citation>
    <scope>NUCLEOTIDE SEQUENCE [LARGE SCALE GENOMIC DNA]</scope>
    <source>
        <strain evidence="1">IHUMI-LCC2</strain>
    </source>
</reference>
<dbReference type="Proteomes" id="UP000236316">
    <property type="component" value="Segment"/>
</dbReference>
<accession>A0A2I2L547</accession>
<protein>
    <submittedName>
        <fullName evidence="1">MORN-repeat protein</fullName>
    </submittedName>
</protein>
<gene>
    <name evidence="1" type="ORF">ORPV_764</name>
</gene>
<dbReference type="RefSeq" id="YP_009448970.1">
    <property type="nucleotide sequence ID" value="NC_036594.1"/>
</dbReference>
<organism evidence="1">
    <name type="scientific">Orpheovirus IHUMI-LCC2</name>
    <dbReference type="NCBI Taxonomy" id="2023057"/>
    <lineage>
        <taxon>Viruses</taxon>
        <taxon>Varidnaviria</taxon>
        <taxon>Bamfordvirae</taxon>
        <taxon>Nucleocytoviricota</taxon>
        <taxon>Megaviricetes</taxon>
        <taxon>Pimascovirales</taxon>
        <taxon>Ocovirineae</taxon>
        <taxon>Orpheoviridae</taxon>
        <taxon>Alphaorpheovirus</taxon>
        <taxon>Alphaorpheovirus massiliense</taxon>
    </lineage>
</organism>
<dbReference type="GeneID" id="35382588"/>
<keyword evidence="2" id="KW-1185">Reference proteome</keyword>
<dbReference type="SUPFAM" id="SSF82185">
    <property type="entry name" value="Histone H3 K4-specific methyltransferase SET7/9 N-terminal domain"/>
    <property type="match status" value="1"/>
</dbReference>
<name>A0A2I2L547_9VIRU</name>
<dbReference type="EMBL" id="LT906555">
    <property type="protein sequence ID" value="SNW62668.1"/>
    <property type="molecule type" value="Genomic_DNA"/>
</dbReference>
<evidence type="ECO:0000313" key="1">
    <source>
        <dbReference type="EMBL" id="SNW62668.1"/>
    </source>
</evidence>
<evidence type="ECO:0000313" key="2">
    <source>
        <dbReference type="Proteomes" id="UP000236316"/>
    </source>
</evidence>
<dbReference type="KEGG" id="vg:35382588"/>